<keyword evidence="2" id="KW-0433">Leucine-rich repeat</keyword>
<dbReference type="GO" id="GO:0004930">
    <property type="term" value="F:G protein-coupled receptor activity"/>
    <property type="evidence" value="ECO:0007669"/>
    <property type="project" value="InterPro"/>
</dbReference>
<dbReference type="EMBL" id="DS985275">
    <property type="protein sequence ID" value="EDV19378.1"/>
    <property type="molecule type" value="Genomic_DNA"/>
</dbReference>
<dbReference type="SUPFAM" id="SSF81321">
    <property type="entry name" value="Family A G protein-coupled receptor-like"/>
    <property type="match status" value="1"/>
</dbReference>
<dbReference type="PROSITE" id="PS00237">
    <property type="entry name" value="G_PROTEIN_RECEP_F1_1"/>
    <property type="match status" value="1"/>
</dbReference>
<evidence type="ECO:0000256" key="6">
    <source>
        <dbReference type="ARBA" id="ARBA00023136"/>
    </source>
</evidence>
<evidence type="ECO:0000256" key="5">
    <source>
        <dbReference type="ARBA" id="ARBA00022989"/>
    </source>
</evidence>
<dbReference type="AlphaFoldDB" id="B3SD41"/>
<dbReference type="CTD" id="6759366"/>
<dbReference type="PANTHER" id="PTHR24372">
    <property type="entry name" value="GLYCOPROTEIN HORMONE RECEPTOR"/>
    <property type="match status" value="1"/>
</dbReference>
<keyword evidence="5 7" id="KW-1133">Transmembrane helix</keyword>
<feature type="transmembrane region" description="Helical" evidence="7">
    <location>
        <begin position="132"/>
        <end position="151"/>
    </location>
</feature>
<keyword evidence="4" id="KW-0677">Repeat</keyword>
<dbReference type="GO" id="GO:0016020">
    <property type="term" value="C:membrane"/>
    <property type="evidence" value="ECO:0007669"/>
    <property type="project" value="UniProtKB-SubCell"/>
</dbReference>
<proteinExistence type="predicted"/>
<keyword evidence="6 7" id="KW-0472">Membrane</keyword>
<evidence type="ECO:0000259" key="8">
    <source>
        <dbReference type="PROSITE" id="PS50262"/>
    </source>
</evidence>
<reference evidence="9 10" key="1">
    <citation type="journal article" date="2008" name="Nature">
        <title>The Trichoplax genome and the nature of placozoans.</title>
        <authorList>
            <person name="Srivastava M."/>
            <person name="Begovic E."/>
            <person name="Chapman J."/>
            <person name="Putnam N.H."/>
            <person name="Hellsten U."/>
            <person name="Kawashima T."/>
            <person name="Kuo A."/>
            <person name="Mitros T."/>
            <person name="Salamov A."/>
            <person name="Carpenter M.L."/>
            <person name="Signorovitch A.Y."/>
            <person name="Moreno M.A."/>
            <person name="Kamm K."/>
            <person name="Grimwood J."/>
            <person name="Schmutz J."/>
            <person name="Shapiro H."/>
            <person name="Grigoriev I.V."/>
            <person name="Buss L.W."/>
            <person name="Schierwater B."/>
            <person name="Dellaporta S.L."/>
            <person name="Rokhsar D.S."/>
        </authorList>
    </citation>
    <scope>NUCLEOTIDE SEQUENCE [LARGE SCALE GENOMIC DNA]</scope>
    <source>
        <strain evidence="9 10">Grell-BS-1999</strain>
    </source>
</reference>
<evidence type="ECO:0000256" key="2">
    <source>
        <dbReference type="ARBA" id="ARBA00022614"/>
    </source>
</evidence>
<dbReference type="PROSITE" id="PS50262">
    <property type="entry name" value="G_PROTEIN_RECEP_F1_2"/>
    <property type="match status" value="1"/>
</dbReference>
<feature type="domain" description="G-protein coupled receptors family 1 profile" evidence="8">
    <location>
        <begin position="22"/>
        <end position="174"/>
    </location>
</feature>
<keyword evidence="10" id="KW-1185">Reference proteome</keyword>
<dbReference type="STRING" id="10228.B3SD41"/>
<evidence type="ECO:0000256" key="3">
    <source>
        <dbReference type="ARBA" id="ARBA00022692"/>
    </source>
</evidence>
<gene>
    <name evidence="9" type="ORF">TRIADDRAFT_17025</name>
</gene>
<evidence type="ECO:0000313" key="9">
    <source>
        <dbReference type="EMBL" id="EDV19378.1"/>
    </source>
</evidence>
<dbReference type="PANTHER" id="PTHR24372:SF77">
    <property type="entry name" value="G-PROTEIN COUPLED RECEPTORS FAMILY 1 PROFILE DOMAIN-CONTAINING PROTEIN"/>
    <property type="match status" value="1"/>
</dbReference>
<dbReference type="KEGG" id="tad:TRIADDRAFT_17025"/>
<dbReference type="Gene3D" id="1.20.1070.10">
    <property type="entry name" value="Rhodopsin 7-helix transmembrane proteins"/>
    <property type="match status" value="1"/>
</dbReference>
<organism evidence="9 10">
    <name type="scientific">Trichoplax adhaerens</name>
    <name type="common">Trichoplax reptans</name>
    <dbReference type="NCBI Taxonomy" id="10228"/>
    <lineage>
        <taxon>Eukaryota</taxon>
        <taxon>Metazoa</taxon>
        <taxon>Placozoa</taxon>
        <taxon>Uniplacotomia</taxon>
        <taxon>Trichoplacea</taxon>
        <taxon>Trichoplacidae</taxon>
        <taxon>Trichoplax</taxon>
    </lineage>
</organism>
<name>B3SD41_TRIAD</name>
<feature type="transmembrane region" description="Helical" evidence="7">
    <location>
        <begin position="86"/>
        <end position="111"/>
    </location>
</feature>
<dbReference type="Proteomes" id="UP000009022">
    <property type="component" value="Unassembled WGS sequence"/>
</dbReference>
<feature type="non-terminal residue" evidence="9">
    <location>
        <position position="1"/>
    </location>
</feature>
<dbReference type="RefSeq" id="XP_002118153.1">
    <property type="nucleotide sequence ID" value="XM_002118117.1"/>
</dbReference>
<comment type="subcellular location">
    <subcellularLocation>
        <location evidence="1">Membrane</location>
    </subcellularLocation>
</comment>
<dbReference type="GeneID" id="6759366"/>
<accession>B3SD41</accession>
<feature type="transmembrane region" description="Helical" evidence="7">
    <location>
        <begin position="12"/>
        <end position="32"/>
    </location>
</feature>
<evidence type="ECO:0000256" key="1">
    <source>
        <dbReference type="ARBA" id="ARBA00004370"/>
    </source>
</evidence>
<dbReference type="eggNOG" id="KOG2087">
    <property type="taxonomic scope" value="Eukaryota"/>
</dbReference>
<dbReference type="InParanoid" id="B3SD41"/>
<dbReference type="Pfam" id="PF00001">
    <property type="entry name" value="7tm_1"/>
    <property type="match status" value="1"/>
</dbReference>
<keyword evidence="3 7" id="KW-0812">Transmembrane</keyword>
<dbReference type="InterPro" id="IPR000276">
    <property type="entry name" value="GPCR_Rhodpsn"/>
</dbReference>
<dbReference type="HOGENOM" id="CLU_1543949_0_0_1"/>
<protein>
    <recommendedName>
        <fullName evidence="8">G-protein coupled receptors family 1 profile domain-containing protein</fullName>
    </recommendedName>
</protein>
<evidence type="ECO:0000256" key="4">
    <source>
        <dbReference type="ARBA" id="ARBA00022737"/>
    </source>
</evidence>
<dbReference type="InterPro" id="IPR017452">
    <property type="entry name" value="GPCR_Rhodpsn_7TM"/>
</dbReference>
<feature type="non-terminal residue" evidence="9">
    <location>
        <position position="174"/>
    </location>
</feature>
<feature type="transmembrane region" description="Helical" evidence="7">
    <location>
        <begin position="44"/>
        <end position="66"/>
    </location>
</feature>
<evidence type="ECO:0000256" key="7">
    <source>
        <dbReference type="SAM" id="Phobius"/>
    </source>
</evidence>
<sequence>DLISNKLISKALWGIAGIALLGNLVIIAIKVLKYRNQPESVLGLLSQNLSVANLLLSSYVFIIGSADIAYHDHYAKYSELWLKGPFCSLSCILASMSSLISSAVIIFMTVDRFISIVIPHKTNLIQPKKAKYIIDRTWIVVFIFVTIPNLFSINAEGDARIYGYVGICLPVNYD</sequence>
<evidence type="ECO:0000313" key="10">
    <source>
        <dbReference type="Proteomes" id="UP000009022"/>
    </source>
</evidence>
<dbReference type="PhylomeDB" id="B3SD41"/>